<sequence>MADLLGVTEPRIYTPPLRELTPETSYGFSVIAFAEAVLHIDLFPWERWFFIHALEANPDGTFRFRIILLLIARQNGKSTMARVFTLWALFVFGVSLVLGTAQNLDTSEETWEGAVEMVEGNDELAEELEQVVRVNGKKNLRLTGGRSYRVAAASRRGARGKTADVVILDELREHLTFDAWGAVTKTTNAKPNALILCLSNAGDGFSVVLRHLRYLAHKELGDPDGWCESVGDMGGGDDGAEEGASAPLIGIFEWSAPPGASKWDREGWRQANPSMGYGTITERVIASDCATDPEATFRTEDLCQWVETIREQPFPEGAWEAGTDPGSEIAEDSPLAYGVDVNPERTWASIAVAGVRADGRRHVEVVARRAGFEWVVRWLDERAGRPGAHLRFAYQKRGAPVSSISDQLLAIRGAEVHEVEGAELAAYCGRLYDGVAACAPGSESDAVRVMHRPQPVLDAAAATAAKKGLGDGAFVFDRTASPEDASPIMACAMALGLLTAQPETKTKESAYTAERGMMVV</sequence>
<gene>
    <name evidence="1" type="ORF">QVN30_07830</name>
</gene>
<dbReference type="Gene3D" id="3.40.50.300">
    <property type="entry name" value="P-loop containing nucleotide triphosphate hydrolases"/>
    <property type="match status" value="1"/>
</dbReference>
<keyword evidence="2" id="KW-1185">Reference proteome</keyword>
<reference evidence="1" key="2">
    <citation type="submission" date="2024-05" db="EMBL/GenBank/DDBJ databases">
        <title>Identification and characterization of horizontal gene transfer across gut microbiota members of farm animals based on homology search.</title>
        <authorList>
            <person name="Schwarzerova J."/>
            <person name="Nykrynova M."/>
            <person name="Jureckova K."/>
            <person name="Cejkova D."/>
            <person name="Rychlik I."/>
        </authorList>
    </citation>
    <scope>NUCLEOTIDE SEQUENCE</scope>
    <source>
        <strain evidence="1">176_SSukc20</strain>
    </source>
</reference>
<dbReference type="InterPro" id="IPR027417">
    <property type="entry name" value="P-loop_NTPase"/>
</dbReference>
<accession>A0ABT7XFP4</accession>
<dbReference type="EMBL" id="JAUEIQ010000007">
    <property type="protein sequence ID" value="MDN0064215.1"/>
    <property type="molecule type" value="Genomic_DNA"/>
</dbReference>
<organism evidence="1 2">
    <name type="scientific">Collinsella ihumii</name>
    <dbReference type="NCBI Taxonomy" id="1720204"/>
    <lineage>
        <taxon>Bacteria</taxon>
        <taxon>Bacillati</taxon>
        <taxon>Actinomycetota</taxon>
        <taxon>Coriobacteriia</taxon>
        <taxon>Coriobacteriales</taxon>
        <taxon>Coriobacteriaceae</taxon>
        <taxon>Collinsella</taxon>
    </lineage>
</organism>
<evidence type="ECO:0000313" key="2">
    <source>
        <dbReference type="Proteomes" id="UP001168435"/>
    </source>
</evidence>
<dbReference type="Proteomes" id="UP001168435">
    <property type="component" value="Unassembled WGS sequence"/>
</dbReference>
<name>A0ABT7XFP4_9ACTN</name>
<proteinExistence type="predicted"/>
<dbReference type="RefSeq" id="WP_087200610.1">
    <property type="nucleotide sequence ID" value="NZ_JAUEIM010000020.1"/>
</dbReference>
<reference evidence="1" key="1">
    <citation type="submission" date="2023-06" db="EMBL/GenBank/DDBJ databases">
        <authorList>
            <person name="Zeman M."/>
            <person name="Kubasova T."/>
            <person name="Jahodarova E."/>
            <person name="Nykrynova M."/>
            <person name="Rychlik I."/>
        </authorList>
    </citation>
    <scope>NUCLEOTIDE SEQUENCE</scope>
    <source>
        <strain evidence="1">176_SSukc20</strain>
    </source>
</reference>
<evidence type="ECO:0008006" key="3">
    <source>
        <dbReference type="Google" id="ProtNLM"/>
    </source>
</evidence>
<comment type="caution">
    <text evidence="1">The sequence shown here is derived from an EMBL/GenBank/DDBJ whole genome shotgun (WGS) entry which is preliminary data.</text>
</comment>
<evidence type="ECO:0000313" key="1">
    <source>
        <dbReference type="EMBL" id="MDN0064215.1"/>
    </source>
</evidence>
<protein>
    <recommendedName>
        <fullName evidence="3">Terminase</fullName>
    </recommendedName>
</protein>